<feature type="transmembrane region" description="Helical" evidence="1">
    <location>
        <begin position="48"/>
        <end position="66"/>
    </location>
</feature>
<keyword evidence="2" id="KW-1185">Reference proteome</keyword>
<evidence type="ECO:0000313" key="3">
    <source>
        <dbReference type="RefSeq" id="XP_013397389.1"/>
    </source>
</evidence>
<dbReference type="RefSeq" id="XP_013397390.1">
    <property type="nucleotide sequence ID" value="XM_013541936.1"/>
</dbReference>
<dbReference type="OrthoDB" id="71307at2759"/>
<dbReference type="AlphaFoldDB" id="A0A1S3IIQ6"/>
<dbReference type="GeneID" id="106164135"/>
<proteinExistence type="predicted"/>
<gene>
    <name evidence="3" type="primary">LOC106164134</name>
    <name evidence="4" type="synonym">LOC106164135</name>
</gene>
<evidence type="ECO:0000313" key="2">
    <source>
        <dbReference type="Proteomes" id="UP000085678"/>
    </source>
</evidence>
<dbReference type="STRING" id="7574.A0A1S3IIQ6"/>
<dbReference type="RefSeq" id="XP_013397389.1">
    <property type="nucleotide sequence ID" value="XM_013541935.1"/>
</dbReference>
<sequence>MNSVLTRLNTLETLSIVQQQVRDRDDNTSRKPNQTSSWWPFPNFSGRTVMFLLVWPIIVHWVIRFLSGRRRRPTR</sequence>
<organism evidence="2 3">
    <name type="scientific">Lingula anatina</name>
    <name type="common">Brachiopod</name>
    <name type="synonym">Lingula unguis</name>
    <dbReference type="NCBI Taxonomy" id="7574"/>
    <lineage>
        <taxon>Eukaryota</taxon>
        <taxon>Metazoa</taxon>
        <taxon>Spiralia</taxon>
        <taxon>Lophotrochozoa</taxon>
        <taxon>Brachiopoda</taxon>
        <taxon>Linguliformea</taxon>
        <taxon>Lingulata</taxon>
        <taxon>Lingulida</taxon>
        <taxon>Linguloidea</taxon>
        <taxon>Lingulidae</taxon>
        <taxon>Lingula</taxon>
    </lineage>
</organism>
<protein>
    <submittedName>
        <fullName evidence="3 4">Acyl-CoA-binding domain-containing protein 5-B-like</fullName>
    </submittedName>
</protein>
<dbReference type="KEGG" id="lak:106164134"/>
<reference evidence="3 4" key="1">
    <citation type="submission" date="2025-04" db="UniProtKB">
        <authorList>
            <consortium name="RefSeq"/>
        </authorList>
    </citation>
    <scope>IDENTIFICATION</scope>
    <source>
        <tissue evidence="3 4">Gonads</tissue>
    </source>
</reference>
<keyword evidence="1" id="KW-1133">Transmembrane helix</keyword>
<evidence type="ECO:0000256" key="1">
    <source>
        <dbReference type="SAM" id="Phobius"/>
    </source>
</evidence>
<name>A0A1S3IIQ6_LINAN</name>
<dbReference type="GeneID" id="106164134"/>
<keyword evidence="1" id="KW-0472">Membrane</keyword>
<evidence type="ECO:0000313" key="4">
    <source>
        <dbReference type="RefSeq" id="XP_013397390.1"/>
    </source>
</evidence>
<keyword evidence="1" id="KW-0812">Transmembrane</keyword>
<dbReference type="Proteomes" id="UP000085678">
    <property type="component" value="Unplaced"/>
</dbReference>
<dbReference type="KEGG" id="lak:106164135"/>
<accession>A0A1S3IIQ6</accession>